<dbReference type="AlphaFoldDB" id="A0AA36GZ15"/>
<comment type="caution">
    <text evidence="2">The sequence shown here is derived from an EMBL/GenBank/DDBJ whole genome shotgun (WGS) entry which is preliminary data.</text>
</comment>
<dbReference type="Proteomes" id="UP001176961">
    <property type="component" value="Unassembled WGS sequence"/>
</dbReference>
<dbReference type="EMBL" id="CATQJL010000278">
    <property type="protein sequence ID" value="CAJ0600747.1"/>
    <property type="molecule type" value="Genomic_DNA"/>
</dbReference>
<sequence length="180" mass="20337">MEKEMAAIKQQIAQANAAKAQSEQQNNVAAGYPANVRAFISEAISKRIFSLSKSNVCWASRGINPQEQAYAKYESEFIEKMTSFGNKWGLTENELVLFGNKALKDFGINVANVPASALERVFSAVYPEAIRHTSQQNETKHLLLKSMERTGVPENPNANQEKMAEKRWQKNFINSHYPRR</sequence>
<name>A0AA36GZ15_CYLNA</name>
<gene>
    <name evidence="2" type="ORF">CYNAS_LOCUS12730</name>
</gene>
<protein>
    <submittedName>
        <fullName evidence="2">Uncharacterized protein</fullName>
    </submittedName>
</protein>
<keyword evidence="3" id="KW-1185">Reference proteome</keyword>
<evidence type="ECO:0000256" key="1">
    <source>
        <dbReference type="SAM" id="MobiDB-lite"/>
    </source>
</evidence>
<evidence type="ECO:0000313" key="2">
    <source>
        <dbReference type="EMBL" id="CAJ0600747.1"/>
    </source>
</evidence>
<reference evidence="2" key="1">
    <citation type="submission" date="2023-07" db="EMBL/GenBank/DDBJ databases">
        <authorList>
            <consortium name="CYATHOMIX"/>
        </authorList>
    </citation>
    <scope>NUCLEOTIDE SEQUENCE</scope>
    <source>
        <strain evidence="2">N/A</strain>
    </source>
</reference>
<proteinExistence type="predicted"/>
<accession>A0AA36GZ15</accession>
<organism evidence="2 3">
    <name type="scientific">Cylicocyclus nassatus</name>
    <name type="common">Nematode worm</name>
    <dbReference type="NCBI Taxonomy" id="53992"/>
    <lineage>
        <taxon>Eukaryota</taxon>
        <taxon>Metazoa</taxon>
        <taxon>Ecdysozoa</taxon>
        <taxon>Nematoda</taxon>
        <taxon>Chromadorea</taxon>
        <taxon>Rhabditida</taxon>
        <taxon>Rhabditina</taxon>
        <taxon>Rhabditomorpha</taxon>
        <taxon>Strongyloidea</taxon>
        <taxon>Strongylidae</taxon>
        <taxon>Cylicocyclus</taxon>
    </lineage>
</organism>
<evidence type="ECO:0000313" key="3">
    <source>
        <dbReference type="Proteomes" id="UP001176961"/>
    </source>
</evidence>
<feature type="region of interest" description="Disordered" evidence="1">
    <location>
        <begin position="150"/>
        <end position="180"/>
    </location>
</feature>